<dbReference type="AlphaFoldDB" id="A0A3P6T8K8"/>
<accession>A0A3P6T8K8</accession>
<organism evidence="3 4">
    <name type="scientific">Litomosoides sigmodontis</name>
    <name type="common">Filarial nematode worm</name>
    <dbReference type="NCBI Taxonomy" id="42156"/>
    <lineage>
        <taxon>Eukaryota</taxon>
        <taxon>Metazoa</taxon>
        <taxon>Ecdysozoa</taxon>
        <taxon>Nematoda</taxon>
        <taxon>Chromadorea</taxon>
        <taxon>Rhabditida</taxon>
        <taxon>Spirurina</taxon>
        <taxon>Spiruromorpha</taxon>
        <taxon>Filarioidea</taxon>
        <taxon>Onchocercidae</taxon>
        <taxon>Litomosoides</taxon>
    </lineage>
</organism>
<keyword evidence="1" id="KW-0732">Signal</keyword>
<dbReference type="EMBL" id="UYRX01000608">
    <property type="protein sequence ID" value="VDK84446.1"/>
    <property type="molecule type" value="Genomic_DNA"/>
</dbReference>
<feature type="signal peptide" evidence="1">
    <location>
        <begin position="1"/>
        <end position="28"/>
    </location>
</feature>
<evidence type="ECO:0000259" key="2">
    <source>
        <dbReference type="Pfam" id="PF23003"/>
    </source>
</evidence>
<dbReference type="Proteomes" id="UP000277928">
    <property type="component" value="Unassembled WGS sequence"/>
</dbReference>
<feature type="domain" description="Abnormal cell migration protein 18-like fibronectin type I" evidence="2">
    <location>
        <begin position="194"/>
        <end position="257"/>
    </location>
</feature>
<gene>
    <name evidence="3" type="ORF">NLS_LOCUS6662</name>
</gene>
<keyword evidence="4" id="KW-1185">Reference proteome</keyword>
<evidence type="ECO:0000313" key="4">
    <source>
        <dbReference type="Proteomes" id="UP000277928"/>
    </source>
</evidence>
<name>A0A3P6T8K8_LITSI</name>
<dbReference type="Pfam" id="PF23003">
    <property type="entry name" value="Fn1_2"/>
    <property type="match status" value="2"/>
</dbReference>
<dbReference type="OrthoDB" id="5775142at2759"/>
<dbReference type="PANTHER" id="PTHR35572:SF6">
    <property type="entry name" value="IG-LIKE DOMAIN-CONTAINING PROTEIN"/>
    <property type="match status" value="1"/>
</dbReference>
<dbReference type="InterPro" id="IPR040282">
    <property type="entry name" value="Mig-18-like"/>
</dbReference>
<sequence>MCNTIALSTASLLLLVILLSYSGRGTYAVVCTYMGEKHNDGDRWVVRSAFIIECHVYPNGAWRADVVACQTPNGIEMHDGDEIMENDVKLQCSKSPAGGYRMQKHYFNRNVTCEGHNFGEWWISKRNFNKTCTPMGTYILNCLTDTGIPIKLNTSVTLSGTRYNCTGRSDGLVSLTRDFVRNFHSTSTTEQLYCIVDGTRKKINETWIEDENFIKKCNERAAIVVKACIADSFVIDLNSKLTRNGKLYSCTGNGNGNVLFKIMPIVNNDTAS</sequence>
<dbReference type="PANTHER" id="PTHR35572">
    <property type="entry name" value="PROTEIN CBG04538-RELATED"/>
    <property type="match status" value="1"/>
</dbReference>
<dbReference type="InterPro" id="IPR055119">
    <property type="entry name" value="Mig18_Fn1"/>
</dbReference>
<feature type="chain" id="PRO_5018119612" description="Abnormal cell migration protein 18-like fibronectin type I domain-containing protein" evidence="1">
    <location>
        <begin position="29"/>
        <end position="272"/>
    </location>
</feature>
<evidence type="ECO:0000313" key="3">
    <source>
        <dbReference type="EMBL" id="VDK84446.1"/>
    </source>
</evidence>
<protein>
    <recommendedName>
        <fullName evidence="2">Abnormal cell migration protein 18-like fibronectin type I domain-containing protein</fullName>
    </recommendedName>
</protein>
<proteinExistence type="predicted"/>
<feature type="domain" description="Abnormal cell migration protein 18-like fibronectin type I" evidence="2">
    <location>
        <begin position="30"/>
        <end position="98"/>
    </location>
</feature>
<evidence type="ECO:0000256" key="1">
    <source>
        <dbReference type="SAM" id="SignalP"/>
    </source>
</evidence>
<dbReference type="OMA" id="LNCIVDD"/>
<reference evidence="3 4" key="1">
    <citation type="submission" date="2018-08" db="EMBL/GenBank/DDBJ databases">
        <authorList>
            <person name="Laetsch R D."/>
            <person name="Stevens L."/>
            <person name="Kumar S."/>
            <person name="Blaxter L. M."/>
        </authorList>
    </citation>
    <scope>NUCLEOTIDE SEQUENCE [LARGE SCALE GENOMIC DNA]</scope>
</reference>